<dbReference type="Proteomes" id="UP000507470">
    <property type="component" value="Unassembled WGS sequence"/>
</dbReference>
<evidence type="ECO:0000256" key="1">
    <source>
        <dbReference type="SAM" id="Coils"/>
    </source>
</evidence>
<feature type="coiled-coil region" evidence="1">
    <location>
        <begin position="75"/>
        <end position="170"/>
    </location>
</feature>
<name>A0A6J8DGA9_MYTCO</name>
<evidence type="ECO:0000313" key="2">
    <source>
        <dbReference type="EMBL" id="CAC5407106.1"/>
    </source>
</evidence>
<dbReference type="InterPro" id="IPR010994">
    <property type="entry name" value="RuvA_2-like"/>
</dbReference>
<evidence type="ECO:0000313" key="3">
    <source>
        <dbReference type="Proteomes" id="UP000507470"/>
    </source>
</evidence>
<dbReference type="Pfam" id="PF12836">
    <property type="entry name" value="HHH_3"/>
    <property type="match status" value="1"/>
</dbReference>
<reference evidence="2 3" key="1">
    <citation type="submission" date="2020-06" db="EMBL/GenBank/DDBJ databases">
        <authorList>
            <person name="Li R."/>
            <person name="Bekaert M."/>
        </authorList>
    </citation>
    <scope>NUCLEOTIDE SEQUENCE [LARGE SCALE GENOMIC DNA]</scope>
    <source>
        <strain evidence="3">wild</strain>
    </source>
</reference>
<keyword evidence="3" id="KW-1185">Reference proteome</keyword>
<dbReference type="SUPFAM" id="SSF47781">
    <property type="entry name" value="RuvA domain 2-like"/>
    <property type="match status" value="1"/>
</dbReference>
<sequence>MSKVVNINTASKEELTTIKDIGETRAKIIIAARTDKGKLTLEDLKLIEGLPKTMWDPLVAAGRIIFENTKEVDDSADQKKQIETLKTELVNQKQDAEQEIKKIQNNFNTWLLIATQEKTTIQHELKHQIKDLQDALEGEMEEKNEYAKLIEEIKQKYAMESSALQEFNQQEKENC</sequence>
<dbReference type="Gene3D" id="1.10.150.280">
    <property type="entry name" value="AF1531-like domain"/>
    <property type="match status" value="1"/>
</dbReference>
<proteinExistence type="predicted"/>
<protein>
    <submittedName>
        <fullName evidence="2">ComEA</fullName>
    </submittedName>
</protein>
<dbReference type="AlphaFoldDB" id="A0A6J8DGA9"/>
<accession>A0A6J8DGA9</accession>
<gene>
    <name evidence="2" type="ORF">MCOR_40612</name>
</gene>
<keyword evidence="1" id="KW-0175">Coiled coil</keyword>
<organism evidence="2 3">
    <name type="scientific">Mytilus coruscus</name>
    <name type="common">Sea mussel</name>
    <dbReference type="NCBI Taxonomy" id="42192"/>
    <lineage>
        <taxon>Eukaryota</taxon>
        <taxon>Metazoa</taxon>
        <taxon>Spiralia</taxon>
        <taxon>Lophotrochozoa</taxon>
        <taxon>Mollusca</taxon>
        <taxon>Bivalvia</taxon>
        <taxon>Autobranchia</taxon>
        <taxon>Pteriomorphia</taxon>
        <taxon>Mytilida</taxon>
        <taxon>Mytiloidea</taxon>
        <taxon>Mytilidae</taxon>
        <taxon>Mytilinae</taxon>
        <taxon>Mytilus</taxon>
    </lineage>
</organism>
<dbReference type="EMBL" id="CACVKT020007353">
    <property type="protein sequence ID" value="CAC5407106.1"/>
    <property type="molecule type" value="Genomic_DNA"/>
</dbReference>
<dbReference type="OrthoDB" id="10322030at2759"/>